<protein>
    <recommendedName>
        <fullName evidence="3">DUF1684 domain-containing protein</fullName>
    </recommendedName>
</protein>
<comment type="caution">
    <text evidence="1">The sequence shown here is derived from an EMBL/GenBank/DDBJ whole genome shotgun (WGS) entry which is preliminary data.</text>
</comment>
<dbReference type="AlphaFoldDB" id="A0A1G1WTU1"/>
<dbReference type="InterPro" id="IPR012467">
    <property type="entry name" value="DUF1684"/>
</dbReference>
<proteinExistence type="predicted"/>
<dbReference type="EMBL" id="MHDA01000047">
    <property type="protein sequence ID" value="OGY30597.1"/>
    <property type="molecule type" value="Genomic_DNA"/>
</dbReference>
<dbReference type="PANTHER" id="PTHR41913:SF1">
    <property type="entry name" value="DUF1684 DOMAIN-CONTAINING PROTEIN"/>
    <property type="match status" value="1"/>
</dbReference>
<evidence type="ECO:0008006" key="3">
    <source>
        <dbReference type="Google" id="ProtNLM"/>
    </source>
</evidence>
<evidence type="ECO:0000313" key="2">
    <source>
        <dbReference type="Proteomes" id="UP000179279"/>
    </source>
</evidence>
<dbReference type="PANTHER" id="PTHR41913">
    <property type="entry name" value="DUF1684 DOMAIN-CONTAINING PROTEIN"/>
    <property type="match status" value="1"/>
</dbReference>
<reference evidence="1 2" key="1">
    <citation type="journal article" date="2016" name="Nat. Commun.">
        <title>Thousands of microbial genomes shed light on interconnected biogeochemical processes in an aquifer system.</title>
        <authorList>
            <person name="Anantharaman K."/>
            <person name="Brown C.T."/>
            <person name="Hug L.A."/>
            <person name="Sharon I."/>
            <person name="Castelle C.J."/>
            <person name="Probst A.J."/>
            <person name="Thomas B.C."/>
            <person name="Singh A."/>
            <person name="Wilkins M.J."/>
            <person name="Karaoz U."/>
            <person name="Brodie E.L."/>
            <person name="Williams K.H."/>
            <person name="Hubbard S.S."/>
            <person name="Banfield J.F."/>
        </authorList>
    </citation>
    <scope>NUCLEOTIDE SEQUENCE [LARGE SCALE GENOMIC DNA]</scope>
</reference>
<gene>
    <name evidence="1" type="ORF">A3A57_00875</name>
</gene>
<evidence type="ECO:0000313" key="1">
    <source>
        <dbReference type="EMBL" id="OGY30597.1"/>
    </source>
</evidence>
<accession>A0A1G1WTU1</accession>
<sequence length="174" mass="19878">MVDFSELEQFRKDKDDLFSSKPESPLIEEQKKGFKALNYYPPNSDLIFKNLPLEPASGGEIVQIKTSAGDSEPYKKLGSINLEFDGQKGQLTVFESTDGNANIFLSFRDKTNGPETYHEGRYLEVEIENGKIPELDFNYAYNPYCAYNDNFRCPITPEENTLPVEIKAGEKRYH</sequence>
<organism evidence="1 2">
    <name type="scientific">Candidatus Woykebacteria bacterium RIFCSPLOWO2_01_FULL_41_12</name>
    <dbReference type="NCBI Taxonomy" id="1802604"/>
    <lineage>
        <taxon>Bacteria</taxon>
        <taxon>Candidatus Woykeibacteriota</taxon>
    </lineage>
</organism>
<dbReference type="Proteomes" id="UP000179279">
    <property type="component" value="Unassembled WGS sequence"/>
</dbReference>
<name>A0A1G1WTU1_9BACT</name>
<dbReference type="Pfam" id="PF07920">
    <property type="entry name" value="DUF1684"/>
    <property type="match status" value="1"/>
</dbReference>